<feature type="compositionally biased region" description="Pro residues" evidence="6">
    <location>
        <begin position="478"/>
        <end position="529"/>
    </location>
</feature>
<feature type="compositionally biased region" description="Basic and acidic residues" evidence="6">
    <location>
        <begin position="458"/>
        <end position="475"/>
    </location>
</feature>
<protein>
    <submittedName>
        <fullName evidence="8">Sigma-70 family RNA polymerase sigma factor</fullName>
    </submittedName>
</protein>
<feature type="region of interest" description="Disordered" evidence="6">
    <location>
        <begin position="1"/>
        <end position="88"/>
    </location>
</feature>
<feature type="compositionally biased region" description="Basic and acidic residues" evidence="6">
    <location>
        <begin position="1"/>
        <end position="22"/>
    </location>
</feature>
<dbReference type="SUPFAM" id="SSF49785">
    <property type="entry name" value="Galactose-binding domain-like"/>
    <property type="match status" value="1"/>
</dbReference>
<keyword evidence="4" id="KW-0238">DNA-binding</keyword>
<proteinExistence type="inferred from homology"/>
<evidence type="ECO:0000256" key="2">
    <source>
        <dbReference type="ARBA" id="ARBA00023015"/>
    </source>
</evidence>
<dbReference type="InterPro" id="IPR039425">
    <property type="entry name" value="RNA_pol_sigma-70-like"/>
</dbReference>
<dbReference type="Gene3D" id="1.10.1740.10">
    <property type="match status" value="1"/>
</dbReference>
<dbReference type="InterPro" id="IPR036388">
    <property type="entry name" value="WH-like_DNA-bd_sf"/>
</dbReference>
<evidence type="ECO:0000313" key="9">
    <source>
        <dbReference type="Proteomes" id="UP001210169"/>
    </source>
</evidence>
<dbReference type="Pfam" id="PF04542">
    <property type="entry name" value="Sigma70_r2"/>
    <property type="match status" value="1"/>
</dbReference>
<dbReference type="PRINTS" id="PR01217">
    <property type="entry name" value="PRICHEXTENSN"/>
</dbReference>
<dbReference type="Gene3D" id="1.10.10.1320">
    <property type="entry name" value="Anti-sigma factor, zinc-finger domain"/>
    <property type="match status" value="1"/>
</dbReference>
<dbReference type="RefSeq" id="WP_277411936.1">
    <property type="nucleotide sequence ID" value="NZ_CP114203.1"/>
</dbReference>
<keyword evidence="9" id="KW-1185">Reference proteome</keyword>
<dbReference type="InterPro" id="IPR008979">
    <property type="entry name" value="Galactose-bd-like_sf"/>
</dbReference>
<comment type="similarity">
    <text evidence="1">Belongs to the sigma-70 factor family. ECF subfamily.</text>
</comment>
<evidence type="ECO:0000259" key="7">
    <source>
        <dbReference type="SMART" id="SM00776"/>
    </source>
</evidence>
<feature type="compositionally biased region" description="Pro residues" evidence="6">
    <location>
        <begin position="427"/>
        <end position="436"/>
    </location>
</feature>
<keyword evidence="2" id="KW-0805">Transcription regulation</keyword>
<dbReference type="Pfam" id="PF13490">
    <property type="entry name" value="zf-HC2"/>
    <property type="match status" value="1"/>
</dbReference>
<evidence type="ECO:0000256" key="1">
    <source>
        <dbReference type="ARBA" id="ARBA00010641"/>
    </source>
</evidence>
<dbReference type="PANTHER" id="PTHR43133:SF8">
    <property type="entry name" value="RNA POLYMERASE SIGMA FACTOR HI_1459-RELATED"/>
    <property type="match status" value="1"/>
</dbReference>
<feature type="domain" description="Glycosyl hydrolase family 98 putative carbohydrate-binding module" evidence="7">
    <location>
        <begin position="528"/>
        <end position="672"/>
    </location>
</feature>
<dbReference type="InterPro" id="IPR041916">
    <property type="entry name" value="Anti_sigma_zinc_sf"/>
</dbReference>
<dbReference type="InterPro" id="IPR013222">
    <property type="entry name" value="Glyco_hyd_98_carb-bd"/>
</dbReference>
<evidence type="ECO:0000313" key="8">
    <source>
        <dbReference type="EMBL" id="WAU06148.1"/>
    </source>
</evidence>
<dbReference type="Gene3D" id="1.10.10.10">
    <property type="entry name" value="Winged helix-like DNA-binding domain superfamily/Winged helix DNA-binding domain"/>
    <property type="match status" value="1"/>
</dbReference>
<dbReference type="PANTHER" id="PTHR43133">
    <property type="entry name" value="RNA POLYMERASE ECF-TYPE SIGMA FACTO"/>
    <property type="match status" value="1"/>
</dbReference>
<evidence type="ECO:0000256" key="5">
    <source>
        <dbReference type="ARBA" id="ARBA00023163"/>
    </source>
</evidence>
<dbReference type="SUPFAM" id="SSF88946">
    <property type="entry name" value="Sigma2 domain of RNA polymerase sigma factors"/>
    <property type="match status" value="1"/>
</dbReference>
<dbReference type="Pfam" id="PF08305">
    <property type="entry name" value="NPCBM"/>
    <property type="match status" value="1"/>
</dbReference>
<accession>A0ABY7J4G7</accession>
<dbReference type="InterPro" id="IPR007627">
    <property type="entry name" value="RNA_pol_sigma70_r2"/>
</dbReference>
<dbReference type="SUPFAM" id="SSF88659">
    <property type="entry name" value="Sigma3 and sigma4 domains of RNA polymerase sigma factors"/>
    <property type="match status" value="1"/>
</dbReference>
<organism evidence="8 9">
    <name type="scientific">Streptomyces nigrescens</name>
    <dbReference type="NCBI Taxonomy" id="1920"/>
    <lineage>
        <taxon>Bacteria</taxon>
        <taxon>Bacillati</taxon>
        <taxon>Actinomycetota</taxon>
        <taxon>Actinomycetes</taxon>
        <taxon>Kitasatosporales</taxon>
        <taxon>Streptomycetaceae</taxon>
        <taxon>Streptomyces</taxon>
    </lineage>
</organism>
<name>A0ABY7J4G7_STRNI</name>
<dbReference type="InterPro" id="IPR014284">
    <property type="entry name" value="RNA_pol_sigma-70_dom"/>
</dbReference>
<dbReference type="InterPro" id="IPR027383">
    <property type="entry name" value="Znf_put"/>
</dbReference>
<reference evidence="8 9" key="1">
    <citation type="submission" date="2022-12" db="EMBL/GenBank/DDBJ databases">
        <authorList>
            <person name="Ruckert C."/>
            <person name="Busche T."/>
            <person name="Kalinowski J."/>
            <person name="Wittmann C."/>
        </authorList>
    </citation>
    <scope>NUCLEOTIDE SEQUENCE [LARGE SCALE GENOMIC DNA]</scope>
    <source>
        <strain evidence="8 9">DSM 40276</strain>
    </source>
</reference>
<dbReference type="Gene3D" id="2.60.120.1060">
    <property type="entry name" value="NPCBM/NEW2 domain"/>
    <property type="match status" value="1"/>
</dbReference>
<keyword evidence="3" id="KW-0731">Sigma factor</keyword>
<dbReference type="EMBL" id="CP114203">
    <property type="protein sequence ID" value="WAU06148.1"/>
    <property type="molecule type" value="Genomic_DNA"/>
</dbReference>
<feature type="compositionally biased region" description="Low complexity" evidence="6">
    <location>
        <begin position="416"/>
        <end position="426"/>
    </location>
</feature>
<dbReference type="InterPro" id="IPR038637">
    <property type="entry name" value="NPCBM_sf"/>
</dbReference>
<feature type="region of interest" description="Disordered" evidence="6">
    <location>
        <begin position="416"/>
        <end position="532"/>
    </location>
</feature>
<sequence length="673" mass="69005">MGVDGRDERRDGAAGAGEHEGARSGQVPGQGGPLGETPPAGGPKGPHDRADVPEGAGHSVPPQREPSRGAGPAAGPEDGELPPSDAQLLSDLRAGDDSAYEEMYRRHAAAVRRYARSCCRDVHTAEDLTGEVFARTLQAVRGGAGPESAVRAYLLTTVRRVAASWAQTARREQLVEDFAVFAVASADVPVDDATLDLGADVRAMQEAERSMAVRAFRSLPERYQTVLWHTTVEDESPSEVAPLLGLTANATAVLAHRAREGLKQAYLQAHVSQSLTAGGDCARYADRLGAYARGGLRMRAERGLRKHLDACPRCRLAALEVADVNQRIGALLPVAFLGWLAAGYAVKTAVAGAAGVAGVAAGAAAAAGSGGSGATGGAGGAAVGKGLGGTVKAGIGIGAAVVAGAALSLALTASPEPAPEARAQSPRPAPSAPQQPAPGASHPVLPPAGGAAPAPKPDPAHKPDPTHKPDPEHKPGTAPKPTPTAAPQEPTPAPKPPSTPAPPHRPTPSEPTPPRPTPPEPTPTPPLPAPTSYRVNALAHDFMGDGSRPEVRTLGSSWLWQRQAPQIAGTRYAHGVSVHARSSVTIDLNRRCTAFDAMAGVDDVSPGPGALRFSVYADGVPLWRSPMVRGGEPAVPLHVPLAGRKTLRLVTDPATPFGAAALADWAQSTITCR</sequence>
<dbReference type="SMART" id="SM00776">
    <property type="entry name" value="NPCBM"/>
    <property type="match status" value="1"/>
</dbReference>
<dbReference type="InterPro" id="IPR013324">
    <property type="entry name" value="RNA_pol_sigma_r3/r4-like"/>
</dbReference>
<dbReference type="Proteomes" id="UP001210169">
    <property type="component" value="Chromosome"/>
</dbReference>
<keyword evidence="5" id="KW-0804">Transcription</keyword>
<evidence type="ECO:0000256" key="3">
    <source>
        <dbReference type="ARBA" id="ARBA00023082"/>
    </source>
</evidence>
<dbReference type="GeneID" id="301333776"/>
<dbReference type="NCBIfam" id="TIGR02937">
    <property type="entry name" value="sigma70-ECF"/>
    <property type="match status" value="1"/>
</dbReference>
<dbReference type="InterPro" id="IPR013325">
    <property type="entry name" value="RNA_pol_sigma_r2"/>
</dbReference>
<evidence type="ECO:0000256" key="6">
    <source>
        <dbReference type="SAM" id="MobiDB-lite"/>
    </source>
</evidence>
<gene>
    <name evidence="8" type="ORF">STRNI_004617</name>
</gene>
<evidence type="ECO:0000256" key="4">
    <source>
        <dbReference type="ARBA" id="ARBA00023125"/>
    </source>
</evidence>